<reference evidence="5 6" key="1">
    <citation type="submission" date="2020-10" db="EMBL/GenBank/DDBJ databases">
        <title>Connecting structure to function with the recovery of over 1000 high-quality activated sludge metagenome-assembled genomes encoding full-length rRNA genes using long-read sequencing.</title>
        <authorList>
            <person name="Singleton C.M."/>
            <person name="Petriglieri F."/>
            <person name="Kristensen J.M."/>
            <person name="Kirkegaard R.H."/>
            <person name="Michaelsen T.Y."/>
            <person name="Andersen M.H."/>
            <person name="Karst S.M."/>
            <person name="Dueholm M.S."/>
            <person name="Nielsen P.H."/>
            <person name="Albertsen M."/>
        </authorList>
    </citation>
    <scope>NUCLEOTIDE SEQUENCE [LARGE SCALE GENOMIC DNA]</scope>
    <source>
        <strain evidence="5">Lyne_18-Q3-R50-59_MAXAC.006</strain>
    </source>
</reference>
<comment type="caution">
    <text evidence="5">The sequence shown here is derived from an EMBL/GenBank/DDBJ whole genome shotgun (WGS) entry which is preliminary data.</text>
</comment>
<dbReference type="Pfam" id="PF13193">
    <property type="entry name" value="AMP-binding_C"/>
    <property type="match status" value="1"/>
</dbReference>
<dbReference type="InterPro" id="IPR045851">
    <property type="entry name" value="AMP-bd_C_sf"/>
</dbReference>
<evidence type="ECO:0000313" key="5">
    <source>
        <dbReference type="EMBL" id="MBK9296147.1"/>
    </source>
</evidence>
<dbReference type="InterPro" id="IPR025110">
    <property type="entry name" value="AMP-bd_C"/>
</dbReference>
<dbReference type="InterPro" id="IPR020845">
    <property type="entry name" value="AMP-binding_CS"/>
</dbReference>
<proteinExistence type="inferred from homology"/>
<dbReference type="EMBL" id="JADJZA010000001">
    <property type="protein sequence ID" value="MBK9296147.1"/>
    <property type="molecule type" value="Genomic_DNA"/>
</dbReference>
<dbReference type="InterPro" id="IPR000873">
    <property type="entry name" value="AMP-dep_synth/lig_dom"/>
</dbReference>
<dbReference type="AlphaFoldDB" id="A0A936N9J7"/>
<evidence type="ECO:0000313" key="6">
    <source>
        <dbReference type="Proteomes" id="UP000727993"/>
    </source>
</evidence>
<dbReference type="PANTHER" id="PTHR43201">
    <property type="entry name" value="ACYL-COA SYNTHETASE"/>
    <property type="match status" value="1"/>
</dbReference>
<evidence type="ECO:0000256" key="1">
    <source>
        <dbReference type="ARBA" id="ARBA00006432"/>
    </source>
</evidence>
<dbReference type="PROSITE" id="PS00455">
    <property type="entry name" value="AMP_BINDING"/>
    <property type="match status" value="1"/>
</dbReference>
<dbReference type="Proteomes" id="UP000727993">
    <property type="component" value="Unassembled WGS sequence"/>
</dbReference>
<evidence type="ECO:0000259" key="3">
    <source>
        <dbReference type="Pfam" id="PF00501"/>
    </source>
</evidence>
<gene>
    <name evidence="5" type="ORF">IPN02_04605</name>
</gene>
<organism evidence="5 6">
    <name type="scientific">Candidatus Neomicrothrix subdominans</name>
    <dbReference type="NCBI Taxonomy" id="2954438"/>
    <lineage>
        <taxon>Bacteria</taxon>
        <taxon>Bacillati</taxon>
        <taxon>Actinomycetota</taxon>
        <taxon>Acidimicrobiia</taxon>
        <taxon>Acidimicrobiales</taxon>
        <taxon>Microthrixaceae</taxon>
        <taxon>Candidatus Neomicrothrix</taxon>
    </lineage>
</organism>
<dbReference type="Pfam" id="PF00501">
    <property type="entry name" value="AMP-binding"/>
    <property type="match status" value="1"/>
</dbReference>
<comment type="similarity">
    <text evidence="1">Belongs to the ATP-dependent AMP-binding enzyme family.</text>
</comment>
<accession>A0A936N9J7</accession>
<name>A0A936N9J7_9ACTN</name>
<protein>
    <submittedName>
        <fullName evidence="5">Acyl--CoA ligase</fullName>
    </submittedName>
</protein>
<keyword evidence="2 5" id="KW-0436">Ligase</keyword>
<dbReference type="GO" id="GO:0006631">
    <property type="term" value="P:fatty acid metabolic process"/>
    <property type="evidence" value="ECO:0007669"/>
    <property type="project" value="TreeGrafter"/>
</dbReference>
<dbReference type="Gene3D" id="2.30.38.10">
    <property type="entry name" value="Luciferase, Domain 3"/>
    <property type="match status" value="1"/>
</dbReference>
<dbReference type="Gene3D" id="3.40.50.980">
    <property type="match status" value="2"/>
</dbReference>
<dbReference type="GO" id="GO:0031956">
    <property type="term" value="F:medium-chain fatty acid-CoA ligase activity"/>
    <property type="evidence" value="ECO:0007669"/>
    <property type="project" value="TreeGrafter"/>
</dbReference>
<sequence length="594" mass="63192">MTQPTNPSTARSDAAGPASPATVIADVREELTGAGGTFEVIIDDVAGIGGPEPLPMKVYASRMANLREVFAFAAAHGDATFIVYGDRRITFAEFAADANRIAANLAAAGVQHGDRVAVLSQNNPEWCLTFWATVNLGAVLVGLNGWWNTDEIRFGLEDSGAKVLVADDKRLARVVDHLDELPQLERVFAIDGDHAHPLVSQFAELTAGDDPGPPEVALDEGDAAVIFYTSGTTGRPKGAISTHRGMVANLQNTVFLLTANAAVLDRLGEPAAASTGGQTAALFTSPLFHVSGCHSTLVVGLLGGLRLVMVPGRFTPELALELIERERVSIWSTVPTMIWRTCEFPGRGDYDTSSVTSVAFGGSPSALELQRMIRDTFPNVRATSNAYGLTESSSVATVHLAGSRVDRPDSVGLPMPVVDVAIAGADGVHLGPEEQGEVLLRGPIIMPGYWNRPDATAQAIRNGWLHTGDLGHLDAEGYLFITDRAKDMIIRGGENVYCVEIEQRLVEHPEVADAAVVGVPHPALGEEVKAVVELTEGAAVTDAELQSWVAERLAGFKVPSIIERWPEKLPRNASGKLLKNVLRGEGPVSFAETM</sequence>
<feature type="domain" description="AMP-dependent synthetase/ligase" evidence="3">
    <location>
        <begin position="72"/>
        <end position="450"/>
    </location>
</feature>
<dbReference type="SUPFAM" id="SSF56801">
    <property type="entry name" value="Acetyl-CoA synthetase-like"/>
    <property type="match status" value="1"/>
</dbReference>
<dbReference type="Gene3D" id="3.30.300.30">
    <property type="match status" value="1"/>
</dbReference>
<evidence type="ECO:0000256" key="2">
    <source>
        <dbReference type="ARBA" id="ARBA00022598"/>
    </source>
</evidence>
<feature type="domain" description="AMP-binding enzyme C-terminal" evidence="4">
    <location>
        <begin position="500"/>
        <end position="576"/>
    </location>
</feature>
<dbReference type="PANTHER" id="PTHR43201:SF5">
    <property type="entry name" value="MEDIUM-CHAIN ACYL-COA LIGASE ACSF2, MITOCHONDRIAL"/>
    <property type="match status" value="1"/>
</dbReference>
<evidence type="ECO:0000259" key="4">
    <source>
        <dbReference type="Pfam" id="PF13193"/>
    </source>
</evidence>